<feature type="compositionally biased region" description="Low complexity" evidence="2">
    <location>
        <begin position="128"/>
        <end position="139"/>
    </location>
</feature>
<feature type="compositionally biased region" description="Basic and acidic residues" evidence="2">
    <location>
        <begin position="1"/>
        <end position="10"/>
    </location>
</feature>
<feature type="compositionally biased region" description="Low complexity" evidence="2">
    <location>
        <begin position="270"/>
        <end position="290"/>
    </location>
</feature>
<gene>
    <name evidence="3" type="ORF">Vretimale_8223</name>
</gene>
<feature type="non-terminal residue" evidence="3">
    <location>
        <position position="465"/>
    </location>
</feature>
<protein>
    <recommendedName>
        <fullName evidence="5">Pseudouridine synthase RsuA/RluA-like domain-containing protein</fullName>
    </recommendedName>
</protein>
<dbReference type="InterPro" id="IPR050188">
    <property type="entry name" value="RluA_PseudoU_synthase"/>
</dbReference>
<feature type="compositionally biased region" description="Gly residues" evidence="2">
    <location>
        <begin position="20"/>
        <end position="30"/>
    </location>
</feature>
<dbReference type="InterPro" id="IPR020103">
    <property type="entry name" value="PsdUridine_synth_cat_dom_sf"/>
</dbReference>
<dbReference type="InterPro" id="IPR006145">
    <property type="entry name" value="PsdUridine_synth_RsuA/RluA"/>
</dbReference>
<dbReference type="AlphaFoldDB" id="A0A8J4LNZ7"/>
<comment type="caution">
    <text evidence="3">The sequence shown here is derived from an EMBL/GenBank/DDBJ whole genome shotgun (WGS) entry which is preliminary data.</text>
</comment>
<evidence type="ECO:0000256" key="2">
    <source>
        <dbReference type="SAM" id="MobiDB-lite"/>
    </source>
</evidence>
<dbReference type="GO" id="GO:0009982">
    <property type="term" value="F:pseudouridine synthase activity"/>
    <property type="evidence" value="ECO:0007669"/>
    <property type="project" value="InterPro"/>
</dbReference>
<reference evidence="3" key="1">
    <citation type="journal article" date="2021" name="Proc. Natl. Acad. Sci. U.S.A.">
        <title>Three genomes in the algal genus Volvox reveal the fate of a haploid sex-determining region after a transition to homothallism.</title>
        <authorList>
            <person name="Yamamoto K."/>
            <person name="Hamaji T."/>
            <person name="Kawai-Toyooka H."/>
            <person name="Matsuzaki R."/>
            <person name="Takahashi F."/>
            <person name="Nishimura Y."/>
            <person name="Kawachi M."/>
            <person name="Noguchi H."/>
            <person name="Minakuchi Y."/>
            <person name="Umen J.G."/>
            <person name="Toyoda A."/>
            <person name="Nozaki H."/>
        </authorList>
    </citation>
    <scope>NUCLEOTIDE SEQUENCE</scope>
    <source>
        <strain evidence="3">NIES-3785</strain>
    </source>
</reference>
<sequence length="465" mass="47532">DSTTALHRDVLNPTQQLVEGGAGDGTGEGGSPARKQHRESPPPPPSPRPPNQRQGQQRGSKTAAGKSAGVPAPVHRLGRGTSGLLLCARTPLARRALTELMTGKTAAAAAAAESGKTVRPLPPPSLPPQQQLSGIPLSSETTTLPPPPPPPPLRKIYRALVRGIVLEDQGRVDVPIGPISHPGVDGGLFAATPTGKPAASLWRVLERRWGPALTTSTATATAAAAGALPSLEGCYPRAVAAAAAGAGAEGLAAAAAAAAALTPTAVTCLVGSQGSSQPSSPQPPLQQQQPAGLCSSQEAKTEAEEGGDCWGQTLMQVEILTGRPHQIRIHMAAMGHPLLGDPLYGIGGRPRVGLDSAALANAVEETALTDPRDGGFGRPGDCGYHLHSLELQFPHPTTGQLLLLRAPPPPLLMTSGERQQQEEQHRLNEGDGDEGNGGDGFGGEESEGLRGPVSTVAVPSSWRAG</sequence>
<feature type="region of interest" description="Disordered" evidence="2">
    <location>
        <begin position="270"/>
        <end position="307"/>
    </location>
</feature>
<feature type="compositionally biased region" description="Pro residues" evidence="2">
    <location>
        <begin position="41"/>
        <end position="50"/>
    </location>
</feature>
<feature type="non-terminal residue" evidence="3">
    <location>
        <position position="1"/>
    </location>
</feature>
<dbReference type="InterPro" id="IPR006224">
    <property type="entry name" value="PsdUridine_synth_RluA-like_CS"/>
</dbReference>
<evidence type="ECO:0000313" key="4">
    <source>
        <dbReference type="Proteomes" id="UP000722791"/>
    </source>
</evidence>
<dbReference type="SUPFAM" id="SSF55120">
    <property type="entry name" value="Pseudouridine synthase"/>
    <property type="match status" value="2"/>
</dbReference>
<dbReference type="PANTHER" id="PTHR21600:SF88">
    <property type="entry name" value="RNA PSEUDOURIDINE SYNTHASE 5"/>
    <property type="match status" value="1"/>
</dbReference>
<proteinExistence type="predicted"/>
<evidence type="ECO:0000313" key="3">
    <source>
        <dbReference type="EMBL" id="GIM03451.1"/>
    </source>
</evidence>
<comment type="catalytic activity">
    <reaction evidence="1">
        <text>a uridine in RNA = a pseudouridine in RNA</text>
        <dbReference type="Rhea" id="RHEA:48348"/>
        <dbReference type="Rhea" id="RHEA-COMP:12068"/>
        <dbReference type="Rhea" id="RHEA-COMP:12069"/>
        <dbReference type="ChEBI" id="CHEBI:65314"/>
        <dbReference type="ChEBI" id="CHEBI:65315"/>
    </reaction>
</comment>
<dbReference type="Gene3D" id="3.30.2350.10">
    <property type="entry name" value="Pseudouridine synthase"/>
    <property type="match status" value="2"/>
</dbReference>
<feature type="compositionally biased region" description="Acidic residues" evidence="2">
    <location>
        <begin position="430"/>
        <end position="446"/>
    </location>
</feature>
<dbReference type="PROSITE" id="PS01129">
    <property type="entry name" value="PSI_RLU"/>
    <property type="match status" value="1"/>
</dbReference>
<feature type="compositionally biased region" description="Basic and acidic residues" evidence="2">
    <location>
        <begin position="419"/>
        <end position="429"/>
    </location>
</feature>
<dbReference type="EMBL" id="BNCQ01000014">
    <property type="protein sequence ID" value="GIM03451.1"/>
    <property type="molecule type" value="Genomic_DNA"/>
</dbReference>
<feature type="region of interest" description="Disordered" evidence="2">
    <location>
        <begin position="1"/>
        <end position="78"/>
    </location>
</feature>
<evidence type="ECO:0008006" key="5">
    <source>
        <dbReference type="Google" id="ProtNLM"/>
    </source>
</evidence>
<feature type="region of interest" description="Disordered" evidence="2">
    <location>
        <begin position="111"/>
        <end position="153"/>
    </location>
</feature>
<dbReference type="Proteomes" id="UP000722791">
    <property type="component" value="Unassembled WGS sequence"/>
</dbReference>
<feature type="region of interest" description="Disordered" evidence="2">
    <location>
        <begin position="409"/>
        <end position="465"/>
    </location>
</feature>
<dbReference type="PANTHER" id="PTHR21600">
    <property type="entry name" value="MITOCHONDRIAL RNA PSEUDOURIDINE SYNTHASE"/>
    <property type="match status" value="1"/>
</dbReference>
<dbReference type="CDD" id="cd02869">
    <property type="entry name" value="PseudoU_synth_RluA_like"/>
    <property type="match status" value="1"/>
</dbReference>
<evidence type="ECO:0000256" key="1">
    <source>
        <dbReference type="ARBA" id="ARBA00000073"/>
    </source>
</evidence>
<dbReference type="GO" id="GO:0000455">
    <property type="term" value="P:enzyme-directed rRNA pseudouridine synthesis"/>
    <property type="evidence" value="ECO:0007669"/>
    <property type="project" value="TreeGrafter"/>
</dbReference>
<name>A0A8J4LNZ7_9CHLO</name>
<feature type="compositionally biased region" description="Low complexity" evidence="2">
    <location>
        <begin position="51"/>
        <end position="60"/>
    </location>
</feature>
<accession>A0A8J4LNZ7</accession>
<dbReference type="GO" id="GO:0003723">
    <property type="term" value="F:RNA binding"/>
    <property type="evidence" value="ECO:0007669"/>
    <property type="project" value="InterPro"/>
</dbReference>
<organism evidence="3 4">
    <name type="scientific">Volvox reticuliferus</name>
    <dbReference type="NCBI Taxonomy" id="1737510"/>
    <lineage>
        <taxon>Eukaryota</taxon>
        <taxon>Viridiplantae</taxon>
        <taxon>Chlorophyta</taxon>
        <taxon>core chlorophytes</taxon>
        <taxon>Chlorophyceae</taxon>
        <taxon>CS clade</taxon>
        <taxon>Chlamydomonadales</taxon>
        <taxon>Volvocaceae</taxon>
        <taxon>Volvox</taxon>
    </lineage>
</organism>
<feature type="compositionally biased region" description="Pro residues" evidence="2">
    <location>
        <begin position="144"/>
        <end position="153"/>
    </location>
</feature>